<comment type="caution">
    <text evidence="1">The sequence shown here is derived from an EMBL/GenBank/DDBJ whole genome shotgun (WGS) entry which is preliminary data.</text>
</comment>
<name>A0A6A5APX2_APHAT</name>
<dbReference type="EMBL" id="VJMI01004802">
    <property type="protein sequence ID" value="KAF0771743.1"/>
    <property type="molecule type" value="Genomic_DNA"/>
</dbReference>
<sequence>MSNTWDMMREEELFLPRGSLEFVRQAPIVAQVGRHDAFLQQPRPSSNALSVESMHQHCNHLSLQVSQTTAANHCWTTLFDLFPATPFQVHYDYAKYIEQKGADTSTSNVIAAYERALAVMTEPTSLLSLDAMNRLGLLWLKQSRPHIAIDIFRQSLRWHPFECALYGNLASAYLELGNVTAALAAATTSIVRR</sequence>
<dbReference type="SUPFAM" id="SSF48452">
    <property type="entry name" value="TPR-like"/>
    <property type="match status" value="1"/>
</dbReference>
<organism evidence="1 2">
    <name type="scientific">Aphanomyces astaci</name>
    <name type="common">Crayfish plague agent</name>
    <dbReference type="NCBI Taxonomy" id="112090"/>
    <lineage>
        <taxon>Eukaryota</taxon>
        <taxon>Sar</taxon>
        <taxon>Stramenopiles</taxon>
        <taxon>Oomycota</taxon>
        <taxon>Saprolegniomycetes</taxon>
        <taxon>Saprolegniales</taxon>
        <taxon>Verrucalvaceae</taxon>
        <taxon>Aphanomyces</taxon>
    </lineage>
</organism>
<dbReference type="AlphaFoldDB" id="A0A6A5APX2"/>
<dbReference type="Proteomes" id="UP000469452">
    <property type="component" value="Unassembled WGS sequence"/>
</dbReference>
<dbReference type="InterPro" id="IPR011990">
    <property type="entry name" value="TPR-like_helical_dom_sf"/>
</dbReference>
<dbReference type="VEuPathDB" id="FungiDB:H257_09750"/>
<gene>
    <name evidence="1" type="ORF">AaE_002404</name>
</gene>
<dbReference type="Gene3D" id="1.25.40.10">
    <property type="entry name" value="Tetratricopeptide repeat domain"/>
    <property type="match status" value="1"/>
</dbReference>
<evidence type="ECO:0000313" key="2">
    <source>
        <dbReference type="Proteomes" id="UP000469452"/>
    </source>
</evidence>
<reference evidence="1 2" key="1">
    <citation type="submission" date="2019-06" db="EMBL/GenBank/DDBJ databases">
        <title>Genomics analysis of Aphanomyces spp. identifies a new class of oomycete effector associated with host adaptation.</title>
        <authorList>
            <person name="Gaulin E."/>
        </authorList>
    </citation>
    <scope>NUCLEOTIDE SEQUENCE [LARGE SCALE GENOMIC DNA]</scope>
    <source>
        <strain evidence="1 2">E</strain>
    </source>
</reference>
<accession>A0A6A5APX2</accession>
<protein>
    <submittedName>
        <fullName evidence="1">Uncharacterized protein</fullName>
    </submittedName>
</protein>
<evidence type="ECO:0000313" key="1">
    <source>
        <dbReference type="EMBL" id="KAF0771743.1"/>
    </source>
</evidence>
<proteinExistence type="predicted"/>